<evidence type="ECO:0000313" key="8">
    <source>
        <dbReference type="EMBL" id="BCA87542.1"/>
    </source>
</evidence>
<feature type="domain" description="Gram-positive cocci surface proteins LPxTG" evidence="7">
    <location>
        <begin position="372"/>
        <end position="406"/>
    </location>
</feature>
<name>A0A6F8SHA2_9ACTN</name>
<keyword evidence="6" id="KW-0812">Transmembrane</keyword>
<evidence type="ECO:0000256" key="6">
    <source>
        <dbReference type="SAM" id="Phobius"/>
    </source>
</evidence>
<evidence type="ECO:0000256" key="4">
    <source>
        <dbReference type="ARBA" id="ARBA00023088"/>
    </source>
</evidence>
<feature type="compositionally biased region" description="Polar residues" evidence="5">
    <location>
        <begin position="335"/>
        <end position="344"/>
    </location>
</feature>
<gene>
    <name evidence="8" type="ORF">ADCFC_00410</name>
</gene>
<protein>
    <recommendedName>
        <fullName evidence="7">Gram-positive cocci surface proteins LPxTG domain-containing protein</fullName>
    </recommendedName>
</protein>
<feature type="compositionally biased region" description="Gly residues" evidence="5">
    <location>
        <begin position="305"/>
        <end position="324"/>
    </location>
</feature>
<keyword evidence="6" id="KW-1133">Transmembrane helix</keyword>
<dbReference type="NCBIfam" id="TIGR01167">
    <property type="entry name" value="LPXTG_anchor"/>
    <property type="match status" value="1"/>
</dbReference>
<sequence length="406" mass="42072">MKTLLTFASRSLTALKGRLGVPVMAGVLALALAVAPLPAMAMEDDRTDESVLTVSATASDEAAGEKTGADANADEEATQTVTIYHFELVHYDDPTLEDWGVPELTGTRLLGTTTVEGLKPGDVVKAWDHVGTNPGFAFFDGWPRELTVSEDPSKNAIRLNYFRQSSDVTVNYYEASLLDASGSMPLYNHTVVETIGDHTVGFTKMGSEVRSNELFADVLTGDELAEATEPVDGLAYVGSYPEDVFVNMDSSKNEINLVYTCPVVRPDEIEVGTESTETPDDPDAGETPGDPVAPEAPDATPDGPSDGGTGDGGSAPGTPGGSSGSGSDASKPNAGATSNGGSQGTQVIDEAAAENANHAEAEAASKDGVLTLPQTGDEKGLVFAVILLVSGVAAVGAAMAFRKIRR</sequence>
<keyword evidence="6" id="KW-0472">Membrane</keyword>
<dbReference type="AlphaFoldDB" id="A0A6F8SHA2"/>
<evidence type="ECO:0000259" key="7">
    <source>
        <dbReference type="PROSITE" id="PS50847"/>
    </source>
</evidence>
<dbReference type="InterPro" id="IPR019931">
    <property type="entry name" value="LPXTG_anchor"/>
</dbReference>
<feature type="region of interest" description="Disordered" evidence="5">
    <location>
        <begin position="272"/>
        <end position="344"/>
    </location>
</feature>
<evidence type="ECO:0000256" key="5">
    <source>
        <dbReference type="SAM" id="MobiDB-lite"/>
    </source>
</evidence>
<organism evidence="8 9">
    <name type="scientific">Adlercreutzia hattorii</name>
    <dbReference type="NCBI Taxonomy" id="2707299"/>
    <lineage>
        <taxon>Bacteria</taxon>
        <taxon>Bacillati</taxon>
        <taxon>Actinomycetota</taxon>
        <taxon>Coriobacteriia</taxon>
        <taxon>Eggerthellales</taxon>
        <taxon>Eggerthellaceae</taxon>
        <taxon>Adlercreutzia</taxon>
    </lineage>
</organism>
<evidence type="ECO:0000313" key="9">
    <source>
        <dbReference type="Proteomes" id="UP000501727"/>
    </source>
</evidence>
<dbReference type="RefSeq" id="WP_173111295.1">
    <property type="nucleotide sequence ID" value="NZ_AP022829.1"/>
</dbReference>
<keyword evidence="3" id="KW-0732">Signal</keyword>
<evidence type="ECO:0000256" key="1">
    <source>
        <dbReference type="ARBA" id="ARBA00022512"/>
    </source>
</evidence>
<keyword evidence="1" id="KW-0134">Cell wall</keyword>
<accession>A0A6F8SHA2</accession>
<keyword evidence="9" id="KW-1185">Reference proteome</keyword>
<feature type="transmembrane region" description="Helical" evidence="6">
    <location>
        <begin position="381"/>
        <end position="401"/>
    </location>
</feature>
<evidence type="ECO:0000256" key="2">
    <source>
        <dbReference type="ARBA" id="ARBA00022525"/>
    </source>
</evidence>
<proteinExistence type="predicted"/>
<keyword evidence="2" id="KW-0964">Secreted</keyword>
<reference evidence="9" key="1">
    <citation type="journal article" date="2020" name="Microbiol. Resour. Announc.">
        <title>Complete Genome Sequence of Adlercreutzia sp. Strain 8CFCBH1, a Potent Producer of Equol, Isolated from Healthy Japanese Feces.</title>
        <authorList>
            <person name="Ogata Y."/>
            <person name="Sakamoto M."/>
            <person name="Ohkuma M."/>
            <person name="Hattori M."/>
            <person name="Suda W."/>
        </authorList>
    </citation>
    <scope>NUCLEOTIDE SEQUENCE [LARGE SCALE GENOMIC DNA]</scope>
    <source>
        <strain evidence="9">8CFCBH1</strain>
    </source>
</reference>
<dbReference type="EMBL" id="AP022829">
    <property type="protein sequence ID" value="BCA87542.1"/>
    <property type="molecule type" value="Genomic_DNA"/>
</dbReference>
<dbReference type="Proteomes" id="UP000501727">
    <property type="component" value="Chromosome"/>
</dbReference>
<reference evidence="9" key="2">
    <citation type="submission" date="2020-03" db="EMBL/GenBank/DDBJ databases">
        <title>Complete Genome Sequence of Adlercreutzia sp. strain 8CFCBH1 Producing Equol, Isolated from Healthy Japanese Feces.</title>
        <authorList>
            <person name="Ogata Y."/>
            <person name="Sakamoto M."/>
            <person name="Ohkuma M."/>
            <person name="Hattori M."/>
            <person name="Suda W."/>
        </authorList>
    </citation>
    <scope>NUCLEOTIDE SEQUENCE [LARGE SCALE GENOMIC DNA]</scope>
    <source>
        <strain evidence="9">8CFCBH1</strain>
    </source>
</reference>
<dbReference type="PROSITE" id="PS50847">
    <property type="entry name" value="GRAM_POS_ANCHORING"/>
    <property type="match status" value="1"/>
</dbReference>
<evidence type="ECO:0000256" key="3">
    <source>
        <dbReference type="ARBA" id="ARBA00022729"/>
    </source>
</evidence>
<keyword evidence="4" id="KW-0572">Peptidoglycan-anchor</keyword>
<dbReference type="KEGG" id="ahat:ADCFC_01610"/>